<name>A0A0C2IX62_THEKT</name>
<evidence type="ECO:0000313" key="2">
    <source>
        <dbReference type="Proteomes" id="UP000031668"/>
    </source>
</evidence>
<dbReference type="Proteomes" id="UP000031668">
    <property type="component" value="Unassembled WGS sequence"/>
</dbReference>
<evidence type="ECO:0000313" key="1">
    <source>
        <dbReference type="EMBL" id="KII61477.1"/>
    </source>
</evidence>
<proteinExistence type="predicted"/>
<dbReference type="AlphaFoldDB" id="A0A0C2IX62"/>
<keyword evidence="2" id="KW-1185">Reference proteome</keyword>
<comment type="caution">
    <text evidence="1">The sequence shown here is derived from an EMBL/GenBank/DDBJ whole genome shotgun (WGS) entry which is preliminary data.</text>
</comment>
<dbReference type="OrthoDB" id="6020324at2759"/>
<accession>A0A0C2IX62</accession>
<organism evidence="1 2">
    <name type="scientific">Thelohanellus kitauei</name>
    <name type="common">Myxosporean</name>
    <dbReference type="NCBI Taxonomy" id="669202"/>
    <lineage>
        <taxon>Eukaryota</taxon>
        <taxon>Metazoa</taxon>
        <taxon>Cnidaria</taxon>
        <taxon>Myxozoa</taxon>
        <taxon>Myxosporea</taxon>
        <taxon>Bivalvulida</taxon>
        <taxon>Platysporina</taxon>
        <taxon>Myxobolidae</taxon>
        <taxon>Thelohanellus</taxon>
    </lineage>
</organism>
<dbReference type="EMBL" id="JWZT01005339">
    <property type="protein sequence ID" value="KII61477.1"/>
    <property type="molecule type" value="Genomic_DNA"/>
</dbReference>
<gene>
    <name evidence="1" type="ORF">RF11_12893</name>
</gene>
<sequence length="457" mass="51140">MPSCQALFDNDPDAKSGAYWLMIDGIKFKTRCYFELRRERGWTLAAKIRGFGYEFSPVSNVWADKSVINPDELVDYDAKNSSKSHSWFLLRSNAIKLCLDGPVDHCADFTHNLGMTLSHIFESQYGITTDERWTFKKLMMAFGKTCNTQKLKKEWCGLNMASICHPQEMNPNLNPTNHIVRIGCIGSEDVKCTPGDFALGVGVSSCYDEYGCERLGPKTRNLHWACKPFYGTWCLIQRLDTDTAQVDNIRTPSGGWTLVARAEGKGTEWSPVSKSWISEDLFMEDTSFDIVSTTSMKNYAYNSLIGSKLLVCYEGFDQACAPFTHNKNTSLLQLMNNEFGVVPDEQYTFASLMKAFGKSCDVSALRVSWCGLNLANICDPHNQSPNDSPPRTTHIVRVGCIGDKTATCFPDDYALGIGVTSCKDGFGCNNVGPSKNLHYRCDYVHGYFSQTAFLYVN</sequence>
<protein>
    <submittedName>
        <fullName evidence="1">Uncharacterized protein</fullName>
    </submittedName>
</protein>
<reference evidence="1 2" key="1">
    <citation type="journal article" date="2014" name="Genome Biol. Evol.">
        <title>The genome of the myxosporean Thelohanellus kitauei shows adaptations to nutrient acquisition within its fish host.</title>
        <authorList>
            <person name="Yang Y."/>
            <person name="Xiong J."/>
            <person name="Zhou Z."/>
            <person name="Huo F."/>
            <person name="Miao W."/>
            <person name="Ran C."/>
            <person name="Liu Y."/>
            <person name="Zhang J."/>
            <person name="Feng J."/>
            <person name="Wang M."/>
            <person name="Wang M."/>
            <person name="Wang L."/>
            <person name="Yao B."/>
        </authorList>
    </citation>
    <scope>NUCLEOTIDE SEQUENCE [LARGE SCALE GENOMIC DNA]</scope>
    <source>
        <strain evidence="1">Wuqing</strain>
    </source>
</reference>